<sequence>MPVAPPGKSLKMKSRHWWTEKKKSLTSACLAHALHDGYTDGLYAFLPVWQAEFGLSYAALAIVRALYYATMGGLQIPADRALRGLSPRAALILSTVLAATGLLIMASPFGFAGLCVGLFVAGMGSSIQHPCGSMLVTASYGAASRQPLGIYNFAGDLGKAALPALVAVLLPVLGWQPVLGLMAVLGIVLSVALVPLAPSVPIARTAGTGAAMGQRQGRGGFGILTVIGALDTATRMGYLLFLPFLIHDQGGDTTTVGLALALLFIGGAFGKATCSLLGERLGVVGSVMLTEAATALLIAATLFTSLTPTLILLPLLGIVLNGTSSVLYGTVPELSDGDTGRAFAVFYTSVIGSGGLAPILYGAIADHSSQTIGVLASALTAALIVPLVLTLRPHLSASGAEPHGKPGFSRSA</sequence>
<keyword evidence="7" id="KW-1185">Reference proteome</keyword>
<accession>A0A5A9GK07</accession>
<feature type="transmembrane region" description="Helical" evidence="4">
    <location>
        <begin position="370"/>
        <end position="389"/>
    </location>
</feature>
<feature type="transmembrane region" description="Helical" evidence="4">
    <location>
        <begin position="343"/>
        <end position="364"/>
    </location>
</feature>
<keyword evidence="3 4" id="KW-0472">Membrane</keyword>
<keyword evidence="2 4" id="KW-1133">Transmembrane helix</keyword>
<dbReference type="GO" id="GO:0022857">
    <property type="term" value="F:transmembrane transporter activity"/>
    <property type="evidence" value="ECO:0007669"/>
    <property type="project" value="InterPro"/>
</dbReference>
<dbReference type="PANTHER" id="PTHR43129:SF1">
    <property type="entry name" value="FOSMIDOMYCIN RESISTANCE PROTEIN"/>
    <property type="match status" value="1"/>
</dbReference>
<feature type="transmembrane region" description="Helical" evidence="4">
    <location>
        <begin position="178"/>
        <end position="200"/>
    </location>
</feature>
<name>A0A5A9GK07_AZOLI</name>
<gene>
    <name evidence="6" type="ORF">FZ942_18705</name>
</gene>
<evidence type="ECO:0000256" key="3">
    <source>
        <dbReference type="ARBA" id="ARBA00023136"/>
    </source>
</evidence>
<dbReference type="EMBL" id="VTTN01000007">
    <property type="protein sequence ID" value="KAA0594838.1"/>
    <property type="molecule type" value="Genomic_DNA"/>
</dbReference>
<proteinExistence type="predicted"/>
<evidence type="ECO:0000259" key="5">
    <source>
        <dbReference type="PROSITE" id="PS50850"/>
    </source>
</evidence>
<evidence type="ECO:0000313" key="6">
    <source>
        <dbReference type="EMBL" id="KAA0594838.1"/>
    </source>
</evidence>
<dbReference type="Proteomes" id="UP000324927">
    <property type="component" value="Unassembled WGS sequence"/>
</dbReference>
<keyword evidence="1 4" id="KW-0812">Transmembrane</keyword>
<feature type="transmembrane region" description="Helical" evidence="4">
    <location>
        <begin position="90"/>
        <end position="120"/>
    </location>
</feature>
<dbReference type="OrthoDB" id="8894129at2"/>
<evidence type="ECO:0000256" key="2">
    <source>
        <dbReference type="ARBA" id="ARBA00022989"/>
    </source>
</evidence>
<feature type="transmembrane region" description="Helical" evidence="4">
    <location>
        <begin position="253"/>
        <end position="269"/>
    </location>
</feature>
<dbReference type="InterPro" id="IPR036259">
    <property type="entry name" value="MFS_trans_sf"/>
</dbReference>
<dbReference type="GO" id="GO:0005886">
    <property type="term" value="C:plasma membrane"/>
    <property type="evidence" value="ECO:0007669"/>
    <property type="project" value="TreeGrafter"/>
</dbReference>
<protein>
    <submittedName>
        <fullName evidence="6">MFS transporter</fullName>
    </submittedName>
</protein>
<feature type="domain" description="Major facilitator superfamily (MFS) profile" evidence="5">
    <location>
        <begin position="1"/>
        <end position="394"/>
    </location>
</feature>
<feature type="transmembrane region" description="Helical" evidence="4">
    <location>
        <begin position="309"/>
        <end position="331"/>
    </location>
</feature>
<dbReference type="Gene3D" id="1.20.1250.20">
    <property type="entry name" value="MFS general substrate transporter like domains"/>
    <property type="match status" value="2"/>
</dbReference>
<dbReference type="InterPro" id="IPR011701">
    <property type="entry name" value="MFS"/>
</dbReference>
<comment type="caution">
    <text evidence="6">The sequence shown here is derived from an EMBL/GenBank/DDBJ whole genome shotgun (WGS) entry which is preliminary data.</text>
</comment>
<feature type="transmembrane region" description="Helical" evidence="4">
    <location>
        <begin position="221"/>
        <end position="241"/>
    </location>
</feature>
<dbReference type="PANTHER" id="PTHR43129">
    <property type="entry name" value="FOSMIDOMYCIN RESISTANCE PROTEIN"/>
    <property type="match status" value="1"/>
</dbReference>
<dbReference type="AlphaFoldDB" id="A0A5A9GK07"/>
<feature type="transmembrane region" description="Helical" evidence="4">
    <location>
        <begin position="49"/>
        <end position="69"/>
    </location>
</feature>
<feature type="transmembrane region" description="Helical" evidence="4">
    <location>
        <begin position="281"/>
        <end position="303"/>
    </location>
</feature>
<evidence type="ECO:0000256" key="1">
    <source>
        <dbReference type="ARBA" id="ARBA00022692"/>
    </source>
</evidence>
<dbReference type="Pfam" id="PF07690">
    <property type="entry name" value="MFS_1"/>
    <property type="match status" value="2"/>
</dbReference>
<organism evidence="6 7">
    <name type="scientific">Azospirillum lipoferum</name>
    <dbReference type="NCBI Taxonomy" id="193"/>
    <lineage>
        <taxon>Bacteria</taxon>
        <taxon>Pseudomonadati</taxon>
        <taxon>Pseudomonadota</taxon>
        <taxon>Alphaproteobacteria</taxon>
        <taxon>Rhodospirillales</taxon>
        <taxon>Azospirillaceae</taxon>
        <taxon>Azospirillum</taxon>
    </lineage>
</organism>
<dbReference type="InterPro" id="IPR020846">
    <property type="entry name" value="MFS_dom"/>
</dbReference>
<evidence type="ECO:0000313" key="7">
    <source>
        <dbReference type="Proteomes" id="UP000324927"/>
    </source>
</evidence>
<dbReference type="SUPFAM" id="SSF103473">
    <property type="entry name" value="MFS general substrate transporter"/>
    <property type="match status" value="1"/>
</dbReference>
<evidence type="ECO:0000256" key="4">
    <source>
        <dbReference type="SAM" id="Phobius"/>
    </source>
</evidence>
<dbReference type="PROSITE" id="PS50850">
    <property type="entry name" value="MFS"/>
    <property type="match status" value="1"/>
</dbReference>
<reference evidence="6 7" key="1">
    <citation type="submission" date="2019-08" db="EMBL/GenBank/DDBJ databases">
        <authorList>
            <person name="Grouzdev D."/>
            <person name="Tikhonova E."/>
            <person name="Kravchenko I."/>
        </authorList>
    </citation>
    <scope>NUCLEOTIDE SEQUENCE [LARGE SCALE GENOMIC DNA]</scope>
    <source>
        <strain evidence="6 7">59b</strain>
    </source>
</reference>